<name>A0A383AEH0_9ZZZZ</name>
<reference evidence="2" key="1">
    <citation type="submission" date="2018-05" db="EMBL/GenBank/DDBJ databases">
        <authorList>
            <person name="Lanie J.A."/>
            <person name="Ng W.-L."/>
            <person name="Kazmierczak K.M."/>
            <person name="Andrzejewski T.M."/>
            <person name="Davidsen T.M."/>
            <person name="Wayne K.J."/>
            <person name="Tettelin H."/>
            <person name="Glass J.I."/>
            <person name="Rusch D."/>
            <person name="Podicherti R."/>
            <person name="Tsui H.-C.T."/>
            <person name="Winkler M.E."/>
        </authorList>
    </citation>
    <scope>NUCLEOTIDE SEQUENCE</scope>
</reference>
<feature type="transmembrane region" description="Helical" evidence="1">
    <location>
        <begin position="73"/>
        <end position="96"/>
    </location>
</feature>
<dbReference type="AlphaFoldDB" id="A0A383AEH0"/>
<feature type="transmembrane region" description="Helical" evidence="1">
    <location>
        <begin position="124"/>
        <end position="142"/>
    </location>
</feature>
<feature type="transmembrane region" description="Helical" evidence="1">
    <location>
        <begin position="46"/>
        <end position="66"/>
    </location>
</feature>
<evidence type="ECO:0000313" key="2">
    <source>
        <dbReference type="EMBL" id="SVE06000.1"/>
    </source>
</evidence>
<evidence type="ECO:0000256" key="1">
    <source>
        <dbReference type="SAM" id="Phobius"/>
    </source>
</evidence>
<dbReference type="EMBL" id="UINC01191380">
    <property type="protein sequence ID" value="SVE06000.1"/>
    <property type="molecule type" value="Genomic_DNA"/>
</dbReference>
<accession>A0A383AEH0</accession>
<protein>
    <submittedName>
        <fullName evidence="2">Uncharacterized protein</fullName>
    </submittedName>
</protein>
<proteinExistence type="predicted"/>
<keyword evidence="1" id="KW-0472">Membrane</keyword>
<keyword evidence="1" id="KW-0812">Transmembrane</keyword>
<feature type="non-terminal residue" evidence="2">
    <location>
        <position position="146"/>
    </location>
</feature>
<gene>
    <name evidence="2" type="ORF">METZ01_LOCUS458854</name>
</gene>
<feature type="transmembrane region" description="Helical" evidence="1">
    <location>
        <begin position="12"/>
        <end position="34"/>
    </location>
</feature>
<organism evidence="2">
    <name type="scientific">marine metagenome</name>
    <dbReference type="NCBI Taxonomy" id="408172"/>
    <lineage>
        <taxon>unclassified sequences</taxon>
        <taxon>metagenomes</taxon>
        <taxon>ecological metagenomes</taxon>
    </lineage>
</organism>
<keyword evidence="1" id="KW-1133">Transmembrane helix</keyword>
<sequence length="146" mass="15978">MNIKIPILVSSFTARFFLGLIFSSFAGFISWVFFFDGSGIDQNVYYVKQSLVIGIPVGFTVSLMWWNTESSGIMMAAQAVVIILFAICLPLLVVNFSNIDVGTTLLGPSLRVPVVSLGDIFKKMLMGAVLGGNVLASLFFLYRSLF</sequence>